<sequence length="284" mass="30961">MPVITVFTPDEVEHADRPAPLSDFDRQFIAQGDSWFSMGALPLQSSNLFDGMSTRTAACAVNFASPGAVLRRMTDAVRERRFLRHLNGPLSRRWSALLLSGGGNDLIEAAAVDPAQPAALRLLATRAEWGQGIAEDRYLSNAGWQTFSLHLESVVRQLLRERDTGLNRGIPVVLHTYDLAVPRPSGAGFGRGPWLQPSLVKYGIPQDAWAAVSALMLRRLKTLLLQIAATVPDGSMHVVDTQGTLAPARVTDTGATADWLNEIHPTTAGYRKLSAHWGPVLDRI</sequence>
<dbReference type="SUPFAM" id="SSF52266">
    <property type="entry name" value="SGNH hydrolase"/>
    <property type="match status" value="1"/>
</dbReference>
<protein>
    <recommendedName>
        <fullName evidence="3">SGNH hydrolase-type esterase domain-containing protein</fullName>
    </recommendedName>
</protein>
<gene>
    <name evidence="1" type="ORF">CS062_00400</name>
</gene>
<comment type="caution">
    <text evidence="1">The sequence shown here is derived from an EMBL/GenBank/DDBJ whole genome shotgun (WGS) entry which is preliminary data.</text>
</comment>
<reference evidence="1 2" key="1">
    <citation type="submission" date="2017-11" db="EMBL/GenBank/DDBJ databases">
        <title>Draft genome sequence of Mitsuaria sp. HWN-4.</title>
        <authorList>
            <person name="Gundlapally S.R."/>
        </authorList>
    </citation>
    <scope>NUCLEOTIDE SEQUENCE [LARGE SCALE GENOMIC DNA]</scope>
    <source>
        <strain evidence="1 2">HWN-4</strain>
    </source>
</reference>
<dbReference type="OrthoDB" id="6194308at2"/>
<dbReference type="InterPro" id="IPR036514">
    <property type="entry name" value="SGNH_hydro_sf"/>
</dbReference>
<dbReference type="Proteomes" id="UP000231501">
    <property type="component" value="Unassembled WGS sequence"/>
</dbReference>
<name>A0A2G9CFM4_9BURK</name>
<keyword evidence="2" id="KW-1185">Reference proteome</keyword>
<dbReference type="RefSeq" id="WP_099859509.1">
    <property type="nucleotide sequence ID" value="NZ_PEOG01000003.1"/>
</dbReference>
<proteinExistence type="predicted"/>
<evidence type="ECO:0008006" key="3">
    <source>
        <dbReference type="Google" id="ProtNLM"/>
    </source>
</evidence>
<accession>A0A2G9CFM4</accession>
<dbReference type="GO" id="GO:0016788">
    <property type="term" value="F:hydrolase activity, acting on ester bonds"/>
    <property type="evidence" value="ECO:0007669"/>
    <property type="project" value="UniProtKB-ARBA"/>
</dbReference>
<evidence type="ECO:0000313" key="1">
    <source>
        <dbReference type="EMBL" id="PIM55233.1"/>
    </source>
</evidence>
<dbReference type="AlphaFoldDB" id="A0A2G9CFM4"/>
<dbReference type="Gene3D" id="3.40.50.1110">
    <property type="entry name" value="SGNH hydrolase"/>
    <property type="match status" value="1"/>
</dbReference>
<evidence type="ECO:0000313" key="2">
    <source>
        <dbReference type="Proteomes" id="UP000231501"/>
    </source>
</evidence>
<dbReference type="EMBL" id="PEOG01000003">
    <property type="protein sequence ID" value="PIM55233.1"/>
    <property type="molecule type" value="Genomic_DNA"/>
</dbReference>
<organism evidence="1 2">
    <name type="scientific">Roseateles chitinivorans</name>
    <dbReference type="NCBI Taxonomy" id="2917965"/>
    <lineage>
        <taxon>Bacteria</taxon>
        <taxon>Pseudomonadati</taxon>
        <taxon>Pseudomonadota</taxon>
        <taxon>Betaproteobacteria</taxon>
        <taxon>Burkholderiales</taxon>
        <taxon>Sphaerotilaceae</taxon>
        <taxon>Roseateles</taxon>
    </lineage>
</organism>